<gene>
    <name evidence="2" type="ORF">COT95_02615</name>
</gene>
<comment type="caution">
    <text evidence="2">The sequence shown here is derived from an EMBL/GenBank/DDBJ whole genome shotgun (WGS) entry which is preliminary data.</text>
</comment>
<sequence>MKIAIIGMGRMGKNMAIRLLKNKHEVVIFNRSKDVYKEMK</sequence>
<dbReference type="InterPro" id="IPR036291">
    <property type="entry name" value="NAD(P)-bd_dom_sf"/>
</dbReference>
<feature type="domain" description="6-phosphogluconate dehydrogenase NADP-binding" evidence="1">
    <location>
        <begin position="2"/>
        <end position="39"/>
    </location>
</feature>
<dbReference type="Proteomes" id="UP000228614">
    <property type="component" value="Unassembled WGS sequence"/>
</dbReference>
<evidence type="ECO:0000313" key="2">
    <source>
        <dbReference type="EMBL" id="PIR94731.1"/>
    </source>
</evidence>
<evidence type="ECO:0000313" key="3">
    <source>
        <dbReference type="Proteomes" id="UP000228614"/>
    </source>
</evidence>
<organism evidence="2 3">
    <name type="scientific">Candidatus Falkowbacteria bacterium CG10_big_fil_rev_8_21_14_0_10_37_6</name>
    <dbReference type="NCBI Taxonomy" id="1974563"/>
    <lineage>
        <taxon>Bacteria</taxon>
        <taxon>Candidatus Falkowiibacteriota</taxon>
    </lineage>
</organism>
<dbReference type="Pfam" id="PF03446">
    <property type="entry name" value="NAD_binding_2"/>
    <property type="match status" value="1"/>
</dbReference>
<dbReference type="AlphaFoldDB" id="A0A2H0V6Q1"/>
<proteinExistence type="predicted"/>
<reference evidence="3" key="1">
    <citation type="submission" date="2017-09" db="EMBL/GenBank/DDBJ databases">
        <title>Depth-based differentiation of microbial function through sediment-hosted aquifers and enrichment of novel symbionts in the deep terrestrial subsurface.</title>
        <authorList>
            <person name="Probst A.J."/>
            <person name="Ladd B."/>
            <person name="Jarett J.K."/>
            <person name="Geller-Mcgrath D.E."/>
            <person name="Sieber C.M.K."/>
            <person name="Emerson J.B."/>
            <person name="Anantharaman K."/>
            <person name="Thomas B.C."/>
            <person name="Malmstrom R."/>
            <person name="Stieglmeier M."/>
            <person name="Klingl A."/>
            <person name="Woyke T."/>
            <person name="Ryan C.M."/>
            <person name="Banfield J.F."/>
        </authorList>
    </citation>
    <scope>NUCLEOTIDE SEQUENCE [LARGE SCALE GENOMIC DNA]</scope>
</reference>
<dbReference type="Gene3D" id="3.40.50.720">
    <property type="entry name" value="NAD(P)-binding Rossmann-like Domain"/>
    <property type="match status" value="1"/>
</dbReference>
<dbReference type="EMBL" id="PFAN01000129">
    <property type="protein sequence ID" value="PIR94731.1"/>
    <property type="molecule type" value="Genomic_DNA"/>
</dbReference>
<dbReference type="GO" id="GO:0050661">
    <property type="term" value="F:NADP binding"/>
    <property type="evidence" value="ECO:0007669"/>
    <property type="project" value="InterPro"/>
</dbReference>
<protein>
    <submittedName>
        <fullName evidence="2">6-phosphogluconate dehydrogenase (Decarboxylating)</fullName>
    </submittedName>
</protein>
<name>A0A2H0V6Q1_9BACT</name>
<dbReference type="InterPro" id="IPR006115">
    <property type="entry name" value="6PGDH_NADP-bd"/>
</dbReference>
<dbReference type="SUPFAM" id="SSF51735">
    <property type="entry name" value="NAD(P)-binding Rossmann-fold domains"/>
    <property type="match status" value="1"/>
</dbReference>
<feature type="non-terminal residue" evidence="2">
    <location>
        <position position="40"/>
    </location>
</feature>
<accession>A0A2H0V6Q1</accession>
<evidence type="ECO:0000259" key="1">
    <source>
        <dbReference type="Pfam" id="PF03446"/>
    </source>
</evidence>